<feature type="transmembrane region" description="Helical" evidence="7">
    <location>
        <begin position="426"/>
        <end position="445"/>
    </location>
</feature>
<dbReference type="OrthoDB" id="137613at2"/>
<proteinExistence type="predicted"/>
<evidence type="ECO:0000313" key="8">
    <source>
        <dbReference type="EMBL" id="GCE36753.1"/>
    </source>
</evidence>
<feature type="transmembrane region" description="Helical" evidence="7">
    <location>
        <begin position="155"/>
        <end position="172"/>
    </location>
</feature>
<feature type="transmembrane region" description="Helical" evidence="7">
    <location>
        <begin position="67"/>
        <end position="88"/>
    </location>
</feature>
<feature type="region of interest" description="Disordered" evidence="6">
    <location>
        <begin position="1"/>
        <end position="28"/>
    </location>
</feature>
<dbReference type="RefSeq" id="WP_124389620.1">
    <property type="nucleotide sequence ID" value="NZ_BHYM01000004.1"/>
</dbReference>
<keyword evidence="3 7" id="KW-0812">Transmembrane</keyword>
<feature type="transmembrane region" description="Helical" evidence="7">
    <location>
        <begin position="100"/>
        <end position="127"/>
    </location>
</feature>
<feature type="transmembrane region" description="Helical" evidence="7">
    <location>
        <begin position="179"/>
        <end position="203"/>
    </location>
</feature>
<dbReference type="Proteomes" id="UP000287519">
    <property type="component" value="Unassembled WGS sequence"/>
</dbReference>
<name>A0A402BZI2_RHOWR</name>
<feature type="transmembrane region" description="Helical" evidence="7">
    <location>
        <begin position="356"/>
        <end position="377"/>
    </location>
</feature>
<feature type="transmembrane region" description="Helical" evidence="7">
    <location>
        <begin position="35"/>
        <end position="61"/>
    </location>
</feature>
<dbReference type="GO" id="GO:0022857">
    <property type="term" value="F:transmembrane transporter activity"/>
    <property type="evidence" value="ECO:0007669"/>
    <property type="project" value="InterPro"/>
</dbReference>
<feature type="transmembrane region" description="Helical" evidence="7">
    <location>
        <begin position="223"/>
        <end position="243"/>
    </location>
</feature>
<reference evidence="8 9" key="1">
    <citation type="submission" date="2018-11" db="EMBL/GenBank/DDBJ databases">
        <title>Microbial catabolism of amino acid.</title>
        <authorList>
            <person name="Hibi M."/>
            <person name="Ogawa J."/>
        </authorList>
    </citation>
    <scope>NUCLEOTIDE SEQUENCE [LARGE SCALE GENOMIC DNA]</scope>
    <source>
        <strain evidence="8 9">C31-06</strain>
    </source>
</reference>
<dbReference type="PANTHER" id="PTHR42770">
    <property type="entry name" value="AMINO ACID TRANSPORTER-RELATED"/>
    <property type="match status" value="1"/>
</dbReference>
<keyword evidence="9" id="KW-1185">Reference proteome</keyword>
<feature type="compositionally biased region" description="Pro residues" evidence="6">
    <location>
        <begin position="1"/>
        <end position="17"/>
    </location>
</feature>
<evidence type="ECO:0000256" key="6">
    <source>
        <dbReference type="SAM" id="MobiDB-lite"/>
    </source>
</evidence>
<dbReference type="EMBL" id="BHYM01000004">
    <property type="protein sequence ID" value="GCE36753.1"/>
    <property type="molecule type" value="Genomic_DNA"/>
</dbReference>
<keyword evidence="4 7" id="KW-1133">Transmembrane helix</keyword>
<evidence type="ECO:0000256" key="3">
    <source>
        <dbReference type="ARBA" id="ARBA00022692"/>
    </source>
</evidence>
<dbReference type="AlphaFoldDB" id="A0A402BZI2"/>
<evidence type="ECO:0000256" key="1">
    <source>
        <dbReference type="ARBA" id="ARBA00004651"/>
    </source>
</evidence>
<feature type="transmembrane region" description="Helical" evidence="7">
    <location>
        <begin position="255"/>
        <end position="274"/>
    </location>
</feature>
<dbReference type="Gene3D" id="1.20.1740.10">
    <property type="entry name" value="Amino acid/polyamine transporter I"/>
    <property type="match status" value="1"/>
</dbReference>
<evidence type="ECO:0000256" key="2">
    <source>
        <dbReference type="ARBA" id="ARBA00022475"/>
    </source>
</evidence>
<keyword evidence="2" id="KW-1003">Cell membrane</keyword>
<feature type="transmembrane region" description="Helical" evidence="7">
    <location>
        <begin position="389"/>
        <end position="414"/>
    </location>
</feature>
<gene>
    <name evidence="8" type="ORF">Rhow_004700</name>
</gene>
<dbReference type="InterPro" id="IPR050367">
    <property type="entry name" value="APC_superfamily"/>
</dbReference>
<dbReference type="GO" id="GO:0005886">
    <property type="term" value="C:plasma membrane"/>
    <property type="evidence" value="ECO:0007669"/>
    <property type="project" value="UniProtKB-SubCell"/>
</dbReference>
<dbReference type="PIRSF" id="PIRSF006060">
    <property type="entry name" value="AA_transporter"/>
    <property type="match status" value="1"/>
</dbReference>
<sequence>MSTTPPQPAQPHLPPHPAGDHPEGTTRAGLRPGRLGVGAIVFFVVAAVAPMAAIVGASPIVFSANGVAAPATYLLAALLFVVFSVGYVAMSRHITNAGGFVAYIAQGFGARVATAAAGLAILTYTALQAALWSQFSVFAHDLAAGKLGLDLPSPLWMFAGLALVTALTVRGVDVSLKVLGFLVFLEIAAFIILDLAIIVSGGISGNSLAAFDPSALAGPGLGIAFLFCITCFTGFEATVVFSEEAKDPHRTIPRAVYYSIAFIGLFYALTTWALGNSVGADAVQEAATSDPAGFVFTIAEQEVGTWLATTMEILVVTSFIAMLIGFQNMFARYLYALGRAHVLPHRLGTARTNTGTPATAALVVGTGLAIILAGFTLVGADPITVTFSWLLSLGTVSLIVILILTSASIIAFFVRTRVETSIWKTRIAPALALLGFGVVAYLAVTNYDVLLGGQGGVARWLLLLIPLCAALGFTWASIRPTINYQAELV</sequence>
<comment type="subcellular location">
    <subcellularLocation>
        <location evidence="1">Cell membrane</location>
        <topology evidence="1">Multi-pass membrane protein</topology>
    </subcellularLocation>
</comment>
<evidence type="ECO:0000256" key="7">
    <source>
        <dbReference type="SAM" id="Phobius"/>
    </source>
</evidence>
<dbReference type="InterPro" id="IPR002293">
    <property type="entry name" value="AA/rel_permease1"/>
</dbReference>
<accession>A0A402BZI2</accession>
<feature type="transmembrane region" description="Helical" evidence="7">
    <location>
        <begin position="313"/>
        <end position="335"/>
    </location>
</feature>
<evidence type="ECO:0000256" key="4">
    <source>
        <dbReference type="ARBA" id="ARBA00022989"/>
    </source>
</evidence>
<organism evidence="8 9">
    <name type="scientific">Rhodococcus wratislaviensis</name>
    <name type="common">Tsukamurella wratislaviensis</name>
    <dbReference type="NCBI Taxonomy" id="44752"/>
    <lineage>
        <taxon>Bacteria</taxon>
        <taxon>Bacillati</taxon>
        <taxon>Actinomycetota</taxon>
        <taxon>Actinomycetes</taxon>
        <taxon>Mycobacteriales</taxon>
        <taxon>Nocardiaceae</taxon>
        <taxon>Rhodococcus</taxon>
    </lineage>
</organism>
<dbReference type="PANTHER" id="PTHR42770:SF16">
    <property type="entry name" value="AMINO ACID PERMEASE"/>
    <property type="match status" value="1"/>
</dbReference>
<evidence type="ECO:0000313" key="9">
    <source>
        <dbReference type="Proteomes" id="UP000287519"/>
    </source>
</evidence>
<dbReference type="Pfam" id="PF13520">
    <property type="entry name" value="AA_permease_2"/>
    <property type="match status" value="1"/>
</dbReference>
<protein>
    <submittedName>
        <fullName evidence="8">Amino acid permease</fullName>
    </submittedName>
</protein>
<comment type="caution">
    <text evidence="8">The sequence shown here is derived from an EMBL/GenBank/DDBJ whole genome shotgun (WGS) entry which is preliminary data.</text>
</comment>
<evidence type="ECO:0000256" key="5">
    <source>
        <dbReference type="ARBA" id="ARBA00023136"/>
    </source>
</evidence>
<keyword evidence="5 7" id="KW-0472">Membrane</keyword>
<feature type="transmembrane region" description="Helical" evidence="7">
    <location>
        <begin position="457"/>
        <end position="478"/>
    </location>
</feature>